<gene>
    <name evidence="1" type="ORF">EV671_10564</name>
</gene>
<sequence length="65" mass="7288">MFYALATAVRFSKEVGCFCVLTHPLDDEVRALYRSFGFEDVPFDPSRSMAVRIADLVHNGFGSEV</sequence>
<proteinExistence type="predicted"/>
<dbReference type="Proteomes" id="UP000295110">
    <property type="component" value="Unassembled WGS sequence"/>
</dbReference>
<protein>
    <recommendedName>
        <fullName evidence="3">Acetyltransferase (GNAT) family protein</fullName>
    </recommendedName>
</protein>
<accession>A0A4V2VNH5</accession>
<evidence type="ECO:0000313" key="1">
    <source>
        <dbReference type="EMBL" id="TCU83740.1"/>
    </source>
</evidence>
<name>A0A4V2VNH5_ROSSA</name>
<reference evidence="1 2" key="1">
    <citation type="submission" date="2019-03" db="EMBL/GenBank/DDBJ databases">
        <title>Genomic Encyclopedia of Type Strains, Phase IV (KMG-IV): sequencing the most valuable type-strain genomes for metagenomic binning, comparative biology and taxonomic classification.</title>
        <authorList>
            <person name="Goeker M."/>
        </authorList>
    </citation>
    <scope>NUCLEOTIDE SEQUENCE [LARGE SCALE GENOMIC DNA]</scope>
    <source>
        <strain evidence="1 2">DSM 654</strain>
    </source>
</reference>
<dbReference type="EMBL" id="SMBU01000056">
    <property type="protein sequence ID" value="TCU83740.1"/>
    <property type="molecule type" value="Genomic_DNA"/>
</dbReference>
<dbReference type="Gene3D" id="3.40.630.30">
    <property type="match status" value="1"/>
</dbReference>
<dbReference type="AlphaFoldDB" id="A0A4V2VNH5"/>
<comment type="caution">
    <text evidence="1">The sequence shown here is derived from an EMBL/GenBank/DDBJ whole genome shotgun (WGS) entry which is preliminary data.</text>
</comment>
<evidence type="ECO:0000313" key="2">
    <source>
        <dbReference type="Proteomes" id="UP000295110"/>
    </source>
</evidence>
<keyword evidence="2" id="KW-1185">Reference proteome</keyword>
<evidence type="ECO:0008006" key="3">
    <source>
        <dbReference type="Google" id="ProtNLM"/>
    </source>
</evidence>
<organism evidence="1 2">
    <name type="scientific">Roseateles saccharophilus</name>
    <name type="common">Pseudomonas saccharophila</name>
    <dbReference type="NCBI Taxonomy" id="304"/>
    <lineage>
        <taxon>Bacteria</taxon>
        <taxon>Pseudomonadati</taxon>
        <taxon>Pseudomonadota</taxon>
        <taxon>Betaproteobacteria</taxon>
        <taxon>Burkholderiales</taxon>
        <taxon>Sphaerotilaceae</taxon>
        <taxon>Roseateles</taxon>
    </lineage>
</organism>